<accession>A0A5C4JT04</accession>
<dbReference type="GO" id="GO:0005886">
    <property type="term" value="C:plasma membrane"/>
    <property type="evidence" value="ECO:0007669"/>
    <property type="project" value="TreeGrafter"/>
</dbReference>
<gene>
    <name evidence="14" type="ORF">FF124_09090</name>
</gene>
<dbReference type="SMART" id="SM00388">
    <property type="entry name" value="HisKA"/>
    <property type="match status" value="1"/>
</dbReference>
<dbReference type="EMBL" id="VCLB01000004">
    <property type="protein sequence ID" value="TNB48468.1"/>
    <property type="molecule type" value="Genomic_DNA"/>
</dbReference>
<evidence type="ECO:0000256" key="4">
    <source>
        <dbReference type="ARBA" id="ARBA00022553"/>
    </source>
</evidence>
<dbReference type="Gene3D" id="1.10.287.130">
    <property type="match status" value="1"/>
</dbReference>
<dbReference type="SUPFAM" id="SSF47384">
    <property type="entry name" value="Homodimeric domain of signal transducing histidine kinase"/>
    <property type="match status" value="1"/>
</dbReference>
<dbReference type="Pfam" id="PF02518">
    <property type="entry name" value="HATPase_c"/>
    <property type="match status" value="1"/>
</dbReference>
<dbReference type="InterPro" id="IPR050428">
    <property type="entry name" value="TCS_sensor_his_kinase"/>
</dbReference>
<reference evidence="14 15" key="1">
    <citation type="submission" date="2019-06" db="EMBL/GenBank/DDBJ databases">
        <title>Martelella lutilitoris sp. nov., isolated from a tidal mudflat.</title>
        <authorList>
            <person name="Kim Y.-J."/>
        </authorList>
    </citation>
    <scope>NUCLEOTIDE SEQUENCE [LARGE SCALE GENOMIC DNA]</scope>
    <source>
        <strain evidence="14 15">GH2-6</strain>
    </source>
</reference>
<dbReference type="EC" id="2.7.13.3" evidence="3"/>
<protein>
    <recommendedName>
        <fullName evidence="3">histidine kinase</fullName>
        <ecNumber evidence="3">2.7.13.3</ecNumber>
    </recommendedName>
</protein>
<dbReference type="OrthoDB" id="8673316at2"/>
<feature type="domain" description="HAMP" evidence="13">
    <location>
        <begin position="192"/>
        <end position="243"/>
    </location>
</feature>
<dbReference type="InterPro" id="IPR003594">
    <property type="entry name" value="HATPase_dom"/>
</dbReference>
<dbReference type="InterPro" id="IPR013727">
    <property type="entry name" value="2CSK_N"/>
</dbReference>
<name>A0A5C4JT04_9HYPH</name>
<dbReference type="InterPro" id="IPR005467">
    <property type="entry name" value="His_kinase_dom"/>
</dbReference>
<dbReference type="GO" id="GO:0000155">
    <property type="term" value="F:phosphorelay sensor kinase activity"/>
    <property type="evidence" value="ECO:0007669"/>
    <property type="project" value="InterPro"/>
</dbReference>
<evidence type="ECO:0000259" key="13">
    <source>
        <dbReference type="PROSITE" id="PS50885"/>
    </source>
</evidence>
<comment type="subcellular location">
    <subcellularLocation>
        <location evidence="2">Membrane</location>
    </subcellularLocation>
</comment>
<evidence type="ECO:0000256" key="11">
    <source>
        <dbReference type="SAM" id="Phobius"/>
    </source>
</evidence>
<feature type="transmembrane region" description="Helical" evidence="11">
    <location>
        <begin position="168"/>
        <end position="191"/>
    </location>
</feature>
<evidence type="ECO:0000256" key="3">
    <source>
        <dbReference type="ARBA" id="ARBA00012438"/>
    </source>
</evidence>
<keyword evidence="5" id="KW-0808">Transferase</keyword>
<dbReference type="InterPro" id="IPR036097">
    <property type="entry name" value="HisK_dim/P_sf"/>
</dbReference>
<dbReference type="SUPFAM" id="SSF55874">
    <property type="entry name" value="ATPase domain of HSP90 chaperone/DNA topoisomerase II/histidine kinase"/>
    <property type="match status" value="1"/>
</dbReference>
<organism evidence="14 15">
    <name type="scientific">Martelella lutilitoris</name>
    <dbReference type="NCBI Taxonomy" id="2583532"/>
    <lineage>
        <taxon>Bacteria</taxon>
        <taxon>Pseudomonadati</taxon>
        <taxon>Pseudomonadota</taxon>
        <taxon>Alphaproteobacteria</taxon>
        <taxon>Hyphomicrobiales</taxon>
        <taxon>Aurantimonadaceae</taxon>
        <taxon>Martelella</taxon>
    </lineage>
</organism>
<keyword evidence="8 11" id="KW-1133">Transmembrane helix</keyword>
<evidence type="ECO:0000256" key="9">
    <source>
        <dbReference type="ARBA" id="ARBA00023012"/>
    </source>
</evidence>
<dbReference type="PRINTS" id="PR00344">
    <property type="entry name" value="BCTRLSENSOR"/>
</dbReference>
<dbReference type="InterPro" id="IPR004358">
    <property type="entry name" value="Sig_transdc_His_kin-like_C"/>
</dbReference>
<evidence type="ECO:0000256" key="7">
    <source>
        <dbReference type="ARBA" id="ARBA00022777"/>
    </source>
</evidence>
<feature type="domain" description="Histidine kinase" evidence="12">
    <location>
        <begin position="251"/>
        <end position="469"/>
    </location>
</feature>
<evidence type="ECO:0000256" key="1">
    <source>
        <dbReference type="ARBA" id="ARBA00000085"/>
    </source>
</evidence>
<evidence type="ECO:0000259" key="12">
    <source>
        <dbReference type="PROSITE" id="PS50109"/>
    </source>
</evidence>
<dbReference type="PANTHER" id="PTHR45436">
    <property type="entry name" value="SENSOR HISTIDINE KINASE YKOH"/>
    <property type="match status" value="1"/>
</dbReference>
<dbReference type="Gene3D" id="3.30.565.10">
    <property type="entry name" value="Histidine kinase-like ATPase, C-terminal domain"/>
    <property type="match status" value="1"/>
</dbReference>
<evidence type="ECO:0000313" key="15">
    <source>
        <dbReference type="Proteomes" id="UP000307874"/>
    </source>
</evidence>
<keyword evidence="4" id="KW-0597">Phosphoprotein</keyword>
<dbReference type="InterPro" id="IPR036890">
    <property type="entry name" value="HATPase_C_sf"/>
</dbReference>
<dbReference type="Pfam" id="PF08521">
    <property type="entry name" value="2CSK_N"/>
    <property type="match status" value="1"/>
</dbReference>
<keyword evidence="9" id="KW-0902">Two-component regulatory system</keyword>
<keyword evidence="10 11" id="KW-0472">Membrane</keyword>
<dbReference type="InterPro" id="IPR003660">
    <property type="entry name" value="HAMP_dom"/>
</dbReference>
<comment type="caution">
    <text evidence="14">The sequence shown here is derived from an EMBL/GenBank/DDBJ whole genome shotgun (WGS) entry which is preliminary data.</text>
</comment>
<dbReference type="PROSITE" id="PS50109">
    <property type="entry name" value="HIS_KIN"/>
    <property type="match status" value="1"/>
</dbReference>
<dbReference type="PANTHER" id="PTHR45436:SF1">
    <property type="entry name" value="SENSOR PROTEIN QSEC"/>
    <property type="match status" value="1"/>
</dbReference>
<keyword evidence="7 14" id="KW-0418">Kinase</keyword>
<evidence type="ECO:0000256" key="8">
    <source>
        <dbReference type="ARBA" id="ARBA00022989"/>
    </source>
</evidence>
<evidence type="ECO:0000256" key="6">
    <source>
        <dbReference type="ARBA" id="ARBA00022692"/>
    </source>
</evidence>
<keyword evidence="15" id="KW-1185">Reference proteome</keyword>
<evidence type="ECO:0000256" key="10">
    <source>
        <dbReference type="ARBA" id="ARBA00023136"/>
    </source>
</evidence>
<keyword evidence="6 11" id="KW-0812">Transmembrane</keyword>
<dbReference type="RefSeq" id="WP_138748167.1">
    <property type="nucleotide sequence ID" value="NZ_VCLB01000004.1"/>
</dbReference>
<dbReference type="Pfam" id="PF00512">
    <property type="entry name" value="HisKA"/>
    <property type="match status" value="1"/>
</dbReference>
<comment type="catalytic activity">
    <reaction evidence="1">
        <text>ATP + protein L-histidine = ADP + protein N-phospho-L-histidine.</text>
        <dbReference type="EC" id="2.7.13.3"/>
    </reaction>
</comment>
<evidence type="ECO:0000256" key="5">
    <source>
        <dbReference type="ARBA" id="ARBA00022679"/>
    </source>
</evidence>
<dbReference type="CDD" id="cd00082">
    <property type="entry name" value="HisKA"/>
    <property type="match status" value="1"/>
</dbReference>
<feature type="transmembrane region" description="Helical" evidence="11">
    <location>
        <begin position="17"/>
        <end position="40"/>
    </location>
</feature>
<dbReference type="InterPro" id="IPR003661">
    <property type="entry name" value="HisK_dim/P_dom"/>
</dbReference>
<dbReference type="AlphaFoldDB" id="A0A5C4JT04"/>
<dbReference type="SMART" id="SM00387">
    <property type="entry name" value="HATPase_c"/>
    <property type="match status" value="1"/>
</dbReference>
<proteinExistence type="predicted"/>
<evidence type="ECO:0000313" key="14">
    <source>
        <dbReference type="EMBL" id="TNB48468.1"/>
    </source>
</evidence>
<dbReference type="Proteomes" id="UP000307874">
    <property type="component" value="Unassembled WGS sequence"/>
</dbReference>
<dbReference type="PROSITE" id="PS50885">
    <property type="entry name" value="HAMP"/>
    <property type="match status" value="1"/>
</dbReference>
<evidence type="ECO:0000256" key="2">
    <source>
        <dbReference type="ARBA" id="ARBA00004370"/>
    </source>
</evidence>
<sequence length="469" mass="52122">MFAKAETRRPYSLRRRLLFGMTALLLVIMASISGVLWSYARSAANRSYDFLLTAAALSVLERMTSTPDGIRVDIPSSALEMMGLAEEDRVFYRVFREGGETLTGEGDLPLPENFANDGKARYFDARYDGENFRFLTKGRILLLNDVPTWFYVQIGQTRRARDSLQMSMITNGLAGLLVLAIVGIGFAWFGIDRAMRPLASIEADMRSRDPNDLTPLSAQPPREMARLIEAINNFMNRLETSREHSQGFIADVAHQMRTSLAALHAQLSIAVDMCDTENLRKRLTIAETQAWRTIRLTNQLLSHAMVLHRANNLPREEVDLTQVVRNVVEDVLRETPDIDVEFSFSRDAIDGRSDVIMADRVAVREALRNIIDNAIKHGGTNDRIDIALEPARISGRDAIRIAIEDGGPGIPEAERTKVLQRFYSLNKTNAGSGLGLSIVEAVAESHGGRVALATSRRGGLRVTLDLPVA</sequence>